<evidence type="ECO:0000256" key="2">
    <source>
        <dbReference type="ARBA" id="ARBA00022559"/>
    </source>
</evidence>
<evidence type="ECO:0000313" key="6">
    <source>
        <dbReference type="EMBL" id="GAK44951.1"/>
    </source>
</evidence>
<dbReference type="PANTHER" id="PTHR11592">
    <property type="entry name" value="GLUTATHIONE PEROXIDASE"/>
    <property type="match status" value="1"/>
</dbReference>
<evidence type="ECO:0000256" key="1">
    <source>
        <dbReference type="ARBA" id="ARBA00006926"/>
    </source>
</evidence>
<dbReference type="InterPro" id="IPR036249">
    <property type="entry name" value="Thioredoxin-like_sf"/>
</dbReference>
<dbReference type="GO" id="GO:0004601">
    <property type="term" value="F:peroxidase activity"/>
    <property type="evidence" value="ECO:0007669"/>
    <property type="project" value="UniProtKB-KW"/>
</dbReference>
<dbReference type="PROSITE" id="PS00460">
    <property type="entry name" value="GLUTATHIONE_PEROXID_1"/>
    <property type="match status" value="1"/>
</dbReference>
<protein>
    <recommendedName>
        <fullName evidence="5">Glutathione peroxidase</fullName>
    </recommendedName>
</protein>
<keyword evidence="3 5" id="KW-0560">Oxidoreductase</keyword>
<sequence length="158" mass="17519">MSAHQFEFRTITGAALPLSDYADNVLLIVNTASQCGFTPQYRELEGLWSRYQGRGLTVIGVPCNDFGGQEPGNEREIASFCEVNYSITFPLTAKESVIGADAHPFYNWVREQAGEDALPKWNFHKYLIAPDGSLAQSYPSKVSPLSETLVKEIEALLK</sequence>
<reference evidence="6 7" key="1">
    <citation type="submission" date="2014-07" db="EMBL/GenBank/DDBJ databases">
        <title>Tepidicaulis marinum gen. nov., sp. nov., a novel marine bacterium denitrifying nitrate to nitrous oxide strictly under microaerobic conditions.</title>
        <authorList>
            <person name="Takeuchi M."/>
            <person name="Yamagishi T."/>
            <person name="Kamagata Y."/>
            <person name="Oshima K."/>
            <person name="Hattori M."/>
            <person name="Katayama T."/>
            <person name="Hanada S."/>
            <person name="Tamaki H."/>
            <person name="Marumo K."/>
            <person name="Maeda H."/>
            <person name="Nedachi M."/>
            <person name="Iwasaki W."/>
            <person name="Suwa Y."/>
            <person name="Sakata S."/>
        </authorList>
    </citation>
    <scope>NUCLEOTIDE SEQUENCE [LARGE SCALE GENOMIC DNA]</scope>
    <source>
        <strain evidence="6 7">MA2</strain>
    </source>
</reference>
<evidence type="ECO:0000256" key="5">
    <source>
        <dbReference type="RuleBase" id="RU000499"/>
    </source>
</evidence>
<dbReference type="Proteomes" id="UP000028702">
    <property type="component" value="Unassembled WGS sequence"/>
</dbReference>
<evidence type="ECO:0000256" key="4">
    <source>
        <dbReference type="PIRSR" id="PIRSR000303-1"/>
    </source>
</evidence>
<comment type="similarity">
    <text evidence="1 5">Belongs to the glutathione peroxidase family.</text>
</comment>
<dbReference type="AlphaFoldDB" id="A0A081BA83"/>
<name>A0A081BA83_9HYPH</name>
<dbReference type="Gene3D" id="3.40.30.10">
    <property type="entry name" value="Glutaredoxin"/>
    <property type="match status" value="1"/>
</dbReference>
<dbReference type="InterPro" id="IPR000889">
    <property type="entry name" value="Glutathione_peroxidase"/>
</dbReference>
<gene>
    <name evidence="6" type="ORF">M2A_1450</name>
</gene>
<dbReference type="GO" id="GO:0034599">
    <property type="term" value="P:cellular response to oxidative stress"/>
    <property type="evidence" value="ECO:0007669"/>
    <property type="project" value="TreeGrafter"/>
</dbReference>
<dbReference type="EMBL" id="BBIO01000006">
    <property type="protein sequence ID" value="GAK44951.1"/>
    <property type="molecule type" value="Genomic_DNA"/>
</dbReference>
<keyword evidence="2 5" id="KW-0575">Peroxidase</keyword>
<dbReference type="PRINTS" id="PR01011">
    <property type="entry name" value="GLUTPROXDASE"/>
</dbReference>
<dbReference type="RefSeq" id="WP_045445128.1">
    <property type="nucleotide sequence ID" value="NZ_BBIO01000006.1"/>
</dbReference>
<dbReference type="InterPro" id="IPR029759">
    <property type="entry name" value="GPX_AS"/>
</dbReference>
<evidence type="ECO:0000313" key="7">
    <source>
        <dbReference type="Proteomes" id="UP000028702"/>
    </source>
</evidence>
<proteinExistence type="inferred from homology"/>
<dbReference type="eggNOG" id="COG0386">
    <property type="taxonomic scope" value="Bacteria"/>
</dbReference>
<accession>A0A081BA83</accession>
<dbReference type="SUPFAM" id="SSF52833">
    <property type="entry name" value="Thioredoxin-like"/>
    <property type="match status" value="1"/>
</dbReference>
<keyword evidence="7" id="KW-1185">Reference proteome</keyword>
<dbReference type="CDD" id="cd00340">
    <property type="entry name" value="GSH_Peroxidase"/>
    <property type="match status" value="1"/>
</dbReference>
<dbReference type="STRING" id="1333998.M2A_1450"/>
<dbReference type="Pfam" id="PF00255">
    <property type="entry name" value="GSHPx"/>
    <property type="match status" value="1"/>
</dbReference>
<dbReference type="PANTHER" id="PTHR11592:SF78">
    <property type="entry name" value="GLUTATHIONE PEROXIDASE"/>
    <property type="match status" value="1"/>
</dbReference>
<organism evidence="6 7">
    <name type="scientific">Tepidicaulis marinus</name>
    <dbReference type="NCBI Taxonomy" id="1333998"/>
    <lineage>
        <taxon>Bacteria</taxon>
        <taxon>Pseudomonadati</taxon>
        <taxon>Pseudomonadota</taxon>
        <taxon>Alphaproteobacteria</taxon>
        <taxon>Hyphomicrobiales</taxon>
        <taxon>Parvibaculaceae</taxon>
        <taxon>Tepidicaulis</taxon>
    </lineage>
</organism>
<feature type="active site" evidence="4">
    <location>
        <position position="35"/>
    </location>
</feature>
<comment type="caution">
    <text evidence="6">The sequence shown here is derived from an EMBL/GenBank/DDBJ whole genome shotgun (WGS) entry which is preliminary data.</text>
</comment>
<evidence type="ECO:0000256" key="3">
    <source>
        <dbReference type="ARBA" id="ARBA00023002"/>
    </source>
</evidence>
<dbReference type="PROSITE" id="PS51355">
    <property type="entry name" value="GLUTATHIONE_PEROXID_3"/>
    <property type="match status" value="1"/>
</dbReference>
<dbReference type="PIRSF" id="PIRSF000303">
    <property type="entry name" value="Glutathion_perox"/>
    <property type="match status" value="1"/>
</dbReference>